<protein>
    <submittedName>
        <fullName evidence="1">Uncharacterized protein</fullName>
    </submittedName>
</protein>
<dbReference type="AlphaFoldDB" id="A0AA97AL04"/>
<dbReference type="EMBL" id="CP053587">
    <property type="protein sequence ID" value="WNZ27923.1"/>
    <property type="molecule type" value="Genomic_DNA"/>
</dbReference>
<sequence>MSEPLQSSPATAAELAEVIAEFEHYRERLVNETLETAQRAKMPKATVMAKLEPELAKIDAALQSLREQQASLGNADRS</sequence>
<name>A0AA97AL04_9CYAN</name>
<dbReference type="EMBL" id="CP053587">
    <property type="protein sequence ID" value="WNZ26866.1"/>
    <property type="molecule type" value="Genomic_DNA"/>
</dbReference>
<evidence type="ECO:0000313" key="1">
    <source>
        <dbReference type="EMBL" id="WNZ26866.1"/>
    </source>
</evidence>
<reference evidence="1" key="1">
    <citation type="submission" date="2020-05" db="EMBL/GenBank/DDBJ databases">
        <authorList>
            <person name="Zhu T."/>
            <person name="Keshari N."/>
            <person name="Lu X."/>
        </authorList>
    </citation>
    <scope>NUCLEOTIDE SEQUENCE</scope>
    <source>
        <strain evidence="1">NK1-12</strain>
    </source>
</reference>
<evidence type="ECO:0000313" key="2">
    <source>
        <dbReference type="EMBL" id="WNZ27923.1"/>
    </source>
</evidence>
<accession>A0AA97AL04</accession>
<proteinExistence type="predicted"/>
<organism evidence="1">
    <name type="scientific">Leptolyngbya sp. NK1-12</name>
    <dbReference type="NCBI Taxonomy" id="2547451"/>
    <lineage>
        <taxon>Bacteria</taxon>
        <taxon>Bacillati</taxon>
        <taxon>Cyanobacteriota</taxon>
        <taxon>Cyanophyceae</taxon>
        <taxon>Leptolyngbyales</taxon>
        <taxon>Leptolyngbyaceae</taxon>
        <taxon>Leptolyngbya group</taxon>
        <taxon>Leptolyngbya</taxon>
    </lineage>
</organism>
<dbReference type="RefSeq" id="WP_316436466.1">
    <property type="nucleotide sequence ID" value="NZ_CP053587.1"/>
</dbReference>
<gene>
    <name evidence="1" type="ORF">HJG54_28450</name>
    <name evidence="2" type="ORF">HJG54_34465</name>
</gene>